<accession>A0ABD3TBR5</accession>
<name>A0ABD3TBR5_9LAMI</name>
<dbReference type="AlphaFoldDB" id="A0ABD3TBR5"/>
<evidence type="ECO:0000256" key="3">
    <source>
        <dbReference type="SAM" id="MobiDB-lite"/>
    </source>
</evidence>
<feature type="region of interest" description="Disordered" evidence="3">
    <location>
        <begin position="392"/>
        <end position="432"/>
    </location>
</feature>
<evidence type="ECO:0000313" key="6">
    <source>
        <dbReference type="Proteomes" id="UP001634393"/>
    </source>
</evidence>
<keyword evidence="1" id="KW-0862">Zinc</keyword>
<feature type="domain" description="C2H2-type" evidence="4">
    <location>
        <begin position="76"/>
        <end position="98"/>
    </location>
</feature>
<feature type="compositionally biased region" description="Polar residues" evidence="3">
    <location>
        <begin position="577"/>
        <end position="587"/>
    </location>
</feature>
<evidence type="ECO:0000256" key="2">
    <source>
        <dbReference type="SAM" id="Coils"/>
    </source>
</evidence>
<dbReference type="PANTHER" id="PTHR36055">
    <property type="entry name" value="C2H2-LIKE ZINC FINGER PROTEIN"/>
    <property type="match status" value="1"/>
</dbReference>
<dbReference type="PROSITE" id="PS50157">
    <property type="entry name" value="ZINC_FINGER_C2H2_2"/>
    <property type="match status" value="1"/>
</dbReference>
<gene>
    <name evidence="5" type="ORF">ACJIZ3_009140</name>
</gene>
<protein>
    <recommendedName>
        <fullName evidence="4">C2H2-type domain-containing protein</fullName>
    </recommendedName>
</protein>
<dbReference type="PROSITE" id="PS00028">
    <property type="entry name" value="ZINC_FINGER_C2H2_1"/>
    <property type="match status" value="1"/>
</dbReference>
<keyword evidence="1" id="KW-0863">Zinc-finger</keyword>
<keyword evidence="6" id="KW-1185">Reference proteome</keyword>
<comment type="caution">
    <text evidence="5">The sequence shown here is derived from an EMBL/GenBank/DDBJ whole genome shotgun (WGS) entry which is preliminary data.</text>
</comment>
<feature type="compositionally biased region" description="Basic and acidic residues" evidence="3">
    <location>
        <begin position="416"/>
        <end position="428"/>
    </location>
</feature>
<proteinExistence type="predicted"/>
<dbReference type="EMBL" id="JBJXBP010000004">
    <property type="protein sequence ID" value="KAL3834404.1"/>
    <property type="molecule type" value="Genomic_DNA"/>
</dbReference>
<keyword evidence="1" id="KW-0479">Metal-binding</keyword>
<keyword evidence="2" id="KW-0175">Coiled coil</keyword>
<dbReference type="GO" id="GO:0008270">
    <property type="term" value="F:zinc ion binding"/>
    <property type="evidence" value="ECO:0007669"/>
    <property type="project" value="UniProtKB-KW"/>
</dbReference>
<feature type="coiled-coil region" evidence="2">
    <location>
        <begin position="263"/>
        <end position="294"/>
    </location>
</feature>
<sequence length="609" mass="68692">MPVAKLGTIGTPNAMKSEEGNDSLDIFTRQATGNESILPYSRTADAQLQWVQLFNALDQPELPGWPFLTPLKVQVQKCEKCSQEFCSPVNYRRHIRVHRRSLNVNKDSYKIRDLLATFWDKMSLEEAKEVMSFNDVMIKEIPGASVIRALASSLRNLGFYTLPQVYVKAGSTLLDIIQAKPSRLPISSRELFSILDDASEGTFLCAGTAESVKKYVFDGETAKNSLDLKNLVACTCFLIEQQLVKAWIADKDVESLRCQKLLVEEEEAAQRRQAELLERKKQKKLRQKEQKAREQFRGQNGDLSVGVVAVDAPASPETSELSSSSDSALTLNDTENLVSILESIQIQSKELEEFEDQLDLNSKPIDQIESQTIEPQVVGTNDHLQVTDNHWQVPRSQRRSPHEINVGQNLQTSKPEPLHKPGQSKDRSVQNGSKVWTKKIKMDSNLENLKPPTLKQETSYQIEENNSEVIIGSIPITIKSYVDQKQDIRLDKAQENCSTDLAMLKKNAAEKLIEGRFTSNDRCMQSQSTEDSDGNIQRGNLPFCRIAAKEFLERRWKEAISGDHVTLVLSPREPSNAKKQVSKNTQVKIRKKPEKSLKLKYIPKQKAAA</sequence>
<dbReference type="InterPro" id="IPR013087">
    <property type="entry name" value="Znf_C2H2_type"/>
</dbReference>
<feature type="region of interest" description="Disordered" evidence="3">
    <location>
        <begin position="573"/>
        <end position="595"/>
    </location>
</feature>
<dbReference type="PANTHER" id="PTHR36055:SF1">
    <property type="entry name" value="C2H2-LIKE ZINC FINGER PROTEIN"/>
    <property type="match status" value="1"/>
</dbReference>
<evidence type="ECO:0000256" key="1">
    <source>
        <dbReference type="PROSITE-ProRule" id="PRU00042"/>
    </source>
</evidence>
<reference evidence="5 6" key="1">
    <citation type="submission" date="2024-12" db="EMBL/GenBank/DDBJ databases">
        <title>The unique morphological basis and parallel evolutionary history of personate flowers in Penstemon.</title>
        <authorList>
            <person name="Depatie T.H."/>
            <person name="Wessinger C.A."/>
        </authorList>
    </citation>
    <scope>NUCLEOTIDE SEQUENCE [LARGE SCALE GENOMIC DNA]</scope>
    <source>
        <strain evidence="5">WTNN_2</strain>
        <tissue evidence="5">Leaf</tissue>
    </source>
</reference>
<evidence type="ECO:0000313" key="5">
    <source>
        <dbReference type="EMBL" id="KAL3834404.1"/>
    </source>
</evidence>
<dbReference type="Proteomes" id="UP001634393">
    <property type="component" value="Unassembled WGS sequence"/>
</dbReference>
<evidence type="ECO:0000259" key="4">
    <source>
        <dbReference type="PROSITE" id="PS50157"/>
    </source>
</evidence>
<organism evidence="5 6">
    <name type="scientific">Penstemon smallii</name>
    <dbReference type="NCBI Taxonomy" id="265156"/>
    <lineage>
        <taxon>Eukaryota</taxon>
        <taxon>Viridiplantae</taxon>
        <taxon>Streptophyta</taxon>
        <taxon>Embryophyta</taxon>
        <taxon>Tracheophyta</taxon>
        <taxon>Spermatophyta</taxon>
        <taxon>Magnoliopsida</taxon>
        <taxon>eudicotyledons</taxon>
        <taxon>Gunneridae</taxon>
        <taxon>Pentapetalae</taxon>
        <taxon>asterids</taxon>
        <taxon>lamiids</taxon>
        <taxon>Lamiales</taxon>
        <taxon>Plantaginaceae</taxon>
        <taxon>Cheloneae</taxon>
        <taxon>Penstemon</taxon>
    </lineage>
</organism>